<comment type="caution">
    <text evidence="1">The sequence shown here is derived from an EMBL/GenBank/DDBJ whole genome shotgun (WGS) entry which is preliminary data.</text>
</comment>
<dbReference type="Pfam" id="PF07505">
    <property type="entry name" value="DUF5131"/>
    <property type="match status" value="1"/>
</dbReference>
<evidence type="ECO:0000313" key="1">
    <source>
        <dbReference type="EMBL" id="MFC0683198.1"/>
    </source>
</evidence>
<protein>
    <submittedName>
        <fullName evidence="1">DUF5131 family protein</fullName>
    </submittedName>
</protein>
<reference evidence="1 2" key="1">
    <citation type="submission" date="2024-09" db="EMBL/GenBank/DDBJ databases">
        <authorList>
            <person name="Sun Q."/>
            <person name="Mori K."/>
        </authorList>
    </citation>
    <scope>NUCLEOTIDE SEQUENCE [LARGE SCALE GENOMIC DNA]</scope>
    <source>
        <strain evidence="1 2">CICC 11035S</strain>
    </source>
</reference>
<dbReference type="InterPro" id="IPR011101">
    <property type="entry name" value="DUF5131"/>
</dbReference>
<dbReference type="Proteomes" id="UP001589858">
    <property type="component" value="Unassembled WGS sequence"/>
</dbReference>
<dbReference type="RefSeq" id="WP_267220637.1">
    <property type="nucleotide sequence ID" value="NZ_JAPCWC010000007.1"/>
</dbReference>
<dbReference type="EMBL" id="JBHLTM010000008">
    <property type="protein sequence ID" value="MFC0683198.1"/>
    <property type="molecule type" value="Genomic_DNA"/>
</dbReference>
<organism evidence="1 2">
    <name type="scientific">Novosphingobium clariflavum</name>
    <dbReference type="NCBI Taxonomy" id="2029884"/>
    <lineage>
        <taxon>Bacteria</taxon>
        <taxon>Pseudomonadati</taxon>
        <taxon>Pseudomonadota</taxon>
        <taxon>Alphaproteobacteria</taxon>
        <taxon>Sphingomonadales</taxon>
        <taxon>Sphingomonadaceae</taxon>
        <taxon>Novosphingobium</taxon>
    </lineage>
</organism>
<keyword evidence="2" id="KW-1185">Reference proteome</keyword>
<evidence type="ECO:0000313" key="2">
    <source>
        <dbReference type="Proteomes" id="UP001589858"/>
    </source>
</evidence>
<name>A0ABV6S4Z5_9SPHN</name>
<sequence>MADGSKIEWTEATWNPITGCSLASPGCTNCYAMKLAGTRLQNHESRKGLTIDTKAGPVWNGEVRLNEQWLDQPLRWKRPRMIFVCAHGDLFHESVPDEWIDRVFAVMALATQHTFQVLTKRADRMRAYVNKRGRSYIGDLSRGIDAVGPLARKRADTFGRDTPKWPLPNVWLGVSVEDQVRADERIDDLLSTRAAKRWLSCEPLLGPLDLSRWTAATANCFTCNYHTNDPRALRGCKGYCQDPTGKSCDALPCPKCGHFHYWTGGAARLDWVVVGGENGPRPMHPDWARAIRDQCNQARVPFFFKQWGSWAPLGKALPAQPGSPGMTAWPDGTVRFGHDVDPSVGAGISMFRGTKSITGRMLDGRTWDEVPA</sequence>
<proteinExistence type="predicted"/>
<gene>
    <name evidence="1" type="ORF">ACFFF8_01185</name>
</gene>
<accession>A0ABV6S4Z5</accession>